<dbReference type="InterPro" id="IPR036097">
    <property type="entry name" value="HisK_dim/P_sf"/>
</dbReference>
<keyword evidence="10 13" id="KW-1133">Transmembrane helix</keyword>
<dbReference type="InterPro" id="IPR003594">
    <property type="entry name" value="HATPase_dom"/>
</dbReference>
<dbReference type="SUPFAM" id="SSF47384">
    <property type="entry name" value="Homodimeric domain of signal transducing histidine kinase"/>
    <property type="match status" value="1"/>
</dbReference>
<dbReference type="Gene3D" id="1.10.287.130">
    <property type="match status" value="1"/>
</dbReference>
<dbReference type="Gene3D" id="1.20.120.620">
    <property type="entry name" value="Backbone structure of the membrane domain of e. Coli histidine kinase receptor kdpd"/>
    <property type="match status" value="1"/>
</dbReference>
<dbReference type="GO" id="GO:0005886">
    <property type="term" value="C:plasma membrane"/>
    <property type="evidence" value="ECO:0007669"/>
    <property type="project" value="TreeGrafter"/>
</dbReference>
<dbReference type="PRINTS" id="PR00344">
    <property type="entry name" value="BCTRLSENSOR"/>
</dbReference>
<keyword evidence="16" id="KW-1185">Reference proteome</keyword>
<dbReference type="Pfam" id="PF13493">
    <property type="entry name" value="DUF4118"/>
    <property type="match status" value="1"/>
</dbReference>
<dbReference type="EMBL" id="SHKW01000001">
    <property type="protein sequence ID" value="RZU39783.1"/>
    <property type="molecule type" value="Genomic_DNA"/>
</dbReference>
<dbReference type="GO" id="GO:0005524">
    <property type="term" value="F:ATP binding"/>
    <property type="evidence" value="ECO:0007669"/>
    <property type="project" value="UniProtKB-KW"/>
</dbReference>
<dbReference type="InterPro" id="IPR038318">
    <property type="entry name" value="KdpD_sf"/>
</dbReference>
<accession>A0A4Q7YS79</accession>
<dbReference type="SMART" id="SM00388">
    <property type="entry name" value="HisKA"/>
    <property type="match status" value="1"/>
</dbReference>
<comment type="subcellular location">
    <subcellularLocation>
        <location evidence="2">Membrane</location>
        <topology evidence="2">Multi-pass membrane protein</topology>
    </subcellularLocation>
</comment>
<evidence type="ECO:0000256" key="9">
    <source>
        <dbReference type="ARBA" id="ARBA00022840"/>
    </source>
</evidence>
<evidence type="ECO:0000256" key="1">
    <source>
        <dbReference type="ARBA" id="ARBA00000085"/>
    </source>
</evidence>
<gene>
    <name evidence="15" type="ORF">BDD14_1176</name>
</gene>
<comment type="caution">
    <text evidence="15">The sequence shown here is derived from an EMBL/GenBank/DDBJ whole genome shotgun (WGS) entry which is preliminary data.</text>
</comment>
<keyword evidence="12 13" id="KW-0472">Membrane</keyword>
<proteinExistence type="predicted"/>
<evidence type="ECO:0000256" key="3">
    <source>
        <dbReference type="ARBA" id="ARBA00012438"/>
    </source>
</evidence>
<evidence type="ECO:0000256" key="7">
    <source>
        <dbReference type="ARBA" id="ARBA00022741"/>
    </source>
</evidence>
<keyword evidence="5" id="KW-0808">Transferase</keyword>
<keyword evidence="4" id="KW-0597">Phosphoprotein</keyword>
<evidence type="ECO:0000259" key="14">
    <source>
        <dbReference type="PROSITE" id="PS50109"/>
    </source>
</evidence>
<evidence type="ECO:0000256" key="12">
    <source>
        <dbReference type="ARBA" id="ARBA00023136"/>
    </source>
</evidence>
<dbReference type="InterPro" id="IPR025201">
    <property type="entry name" value="KdpD_TM"/>
</dbReference>
<evidence type="ECO:0000256" key="8">
    <source>
        <dbReference type="ARBA" id="ARBA00022777"/>
    </source>
</evidence>
<feature type="transmembrane region" description="Helical" evidence="13">
    <location>
        <begin position="87"/>
        <end position="104"/>
    </location>
</feature>
<keyword evidence="8 15" id="KW-0418">Kinase</keyword>
<dbReference type="EC" id="2.7.13.3" evidence="3"/>
<dbReference type="RefSeq" id="WP_130417947.1">
    <property type="nucleotide sequence ID" value="NZ_SHKW01000001.1"/>
</dbReference>
<feature type="transmembrane region" description="Helical" evidence="13">
    <location>
        <begin position="57"/>
        <end position="81"/>
    </location>
</feature>
<dbReference type="GO" id="GO:0000155">
    <property type="term" value="F:phosphorelay sensor kinase activity"/>
    <property type="evidence" value="ECO:0007669"/>
    <property type="project" value="InterPro"/>
</dbReference>
<dbReference type="InterPro" id="IPR003661">
    <property type="entry name" value="HisK_dim/P_dom"/>
</dbReference>
<dbReference type="AlphaFoldDB" id="A0A4Q7YS79"/>
<evidence type="ECO:0000256" key="10">
    <source>
        <dbReference type="ARBA" id="ARBA00022989"/>
    </source>
</evidence>
<dbReference type="Gene3D" id="3.30.565.10">
    <property type="entry name" value="Histidine kinase-like ATPase, C-terminal domain"/>
    <property type="match status" value="1"/>
</dbReference>
<keyword evidence="7" id="KW-0547">Nucleotide-binding</keyword>
<evidence type="ECO:0000313" key="15">
    <source>
        <dbReference type="EMBL" id="RZU39783.1"/>
    </source>
</evidence>
<dbReference type="InterPro" id="IPR052023">
    <property type="entry name" value="Histidine_kinase_KdpD"/>
</dbReference>
<reference evidence="15 16" key="1">
    <citation type="submission" date="2019-02" db="EMBL/GenBank/DDBJ databases">
        <title>Genomic Encyclopedia of Archaeal and Bacterial Type Strains, Phase II (KMG-II): from individual species to whole genera.</title>
        <authorList>
            <person name="Goeker M."/>
        </authorList>
    </citation>
    <scope>NUCLEOTIDE SEQUENCE [LARGE SCALE GENOMIC DNA]</scope>
    <source>
        <strain evidence="15 16">DSM 18101</strain>
    </source>
</reference>
<dbReference type="Proteomes" id="UP000292958">
    <property type="component" value="Unassembled WGS sequence"/>
</dbReference>
<dbReference type="InterPro" id="IPR005467">
    <property type="entry name" value="His_kinase_dom"/>
</dbReference>
<protein>
    <recommendedName>
        <fullName evidence="3">histidine kinase</fullName>
        <ecNumber evidence="3">2.7.13.3</ecNumber>
    </recommendedName>
</protein>
<evidence type="ECO:0000256" key="13">
    <source>
        <dbReference type="SAM" id="Phobius"/>
    </source>
</evidence>
<feature type="transmembrane region" description="Helical" evidence="13">
    <location>
        <begin position="9"/>
        <end position="28"/>
    </location>
</feature>
<keyword evidence="9" id="KW-0067">ATP-binding</keyword>
<name>A0A4Q7YS79_9BACT</name>
<dbReference type="SMART" id="SM00387">
    <property type="entry name" value="HATPase_c"/>
    <property type="match status" value="1"/>
</dbReference>
<dbReference type="PANTHER" id="PTHR45569:SF1">
    <property type="entry name" value="SENSOR PROTEIN KDPD"/>
    <property type="match status" value="1"/>
</dbReference>
<dbReference type="CDD" id="cd00082">
    <property type="entry name" value="HisKA"/>
    <property type="match status" value="1"/>
</dbReference>
<keyword evidence="6 13" id="KW-0812">Transmembrane</keyword>
<dbReference type="FunFam" id="3.30.565.10:FF:000006">
    <property type="entry name" value="Sensor histidine kinase WalK"/>
    <property type="match status" value="1"/>
</dbReference>
<dbReference type="OrthoDB" id="108917at2"/>
<organism evidence="15 16">
    <name type="scientific">Edaphobacter modestus</name>
    <dbReference type="NCBI Taxonomy" id="388466"/>
    <lineage>
        <taxon>Bacteria</taxon>
        <taxon>Pseudomonadati</taxon>
        <taxon>Acidobacteriota</taxon>
        <taxon>Terriglobia</taxon>
        <taxon>Terriglobales</taxon>
        <taxon>Acidobacteriaceae</taxon>
        <taxon>Edaphobacter</taxon>
    </lineage>
</organism>
<sequence length="484" mass="54380">MRYTHVARRLLRTLAIGPIVALVTTVVYDSHGKALTAGLIDLVLVMLIAFRWGFIDAAVASVLSVGCLDYFYMVPIFSLYAREPQDWISSGIFVAIALAAGHFADRIKQKAAQTESERTRLERLYLTSRDIIIMDRSKEVGAQLTHLIADTFKVDAVALWDAREVRMDKAGKEAIPDDEVRATYFHELCENDFSACRFKRVLRLGTRPVGALYIKGSHLESHLDPRSVDAIASLSAIALERAHSFIAESNAEAAKRSEQLRTAVLDGLAHAFKTPLATIQSASSGLLEISNLEYAERELVSLIDEETTRLAKLTNQILQTAKLDEGQLEVDHEKIYLTELVELYKEQYANRLEDHPLSIVHEVGRYYLWADARMLQMALFQLLDNASKYASPKSRITFRIASTDTEVVFSVQNEGSFIAPEERLRIFQRFYRAPGSQYKASGTGIGLSVTKRIVEAHRGRVWVESDPEAITTFFLALPHVRMEV</sequence>
<evidence type="ECO:0000256" key="5">
    <source>
        <dbReference type="ARBA" id="ARBA00022679"/>
    </source>
</evidence>
<dbReference type="Pfam" id="PF02518">
    <property type="entry name" value="HATPase_c"/>
    <property type="match status" value="1"/>
</dbReference>
<evidence type="ECO:0000256" key="4">
    <source>
        <dbReference type="ARBA" id="ARBA00022553"/>
    </source>
</evidence>
<dbReference type="InterPro" id="IPR036890">
    <property type="entry name" value="HATPase_C_sf"/>
</dbReference>
<dbReference type="SUPFAM" id="SSF55874">
    <property type="entry name" value="ATPase domain of HSP90 chaperone/DNA topoisomerase II/histidine kinase"/>
    <property type="match status" value="1"/>
</dbReference>
<dbReference type="PROSITE" id="PS50109">
    <property type="entry name" value="HIS_KIN"/>
    <property type="match status" value="1"/>
</dbReference>
<evidence type="ECO:0000256" key="2">
    <source>
        <dbReference type="ARBA" id="ARBA00004141"/>
    </source>
</evidence>
<keyword evidence="11" id="KW-0902">Two-component regulatory system</keyword>
<dbReference type="InterPro" id="IPR004358">
    <property type="entry name" value="Sig_transdc_His_kin-like_C"/>
</dbReference>
<evidence type="ECO:0000256" key="11">
    <source>
        <dbReference type="ARBA" id="ARBA00023012"/>
    </source>
</evidence>
<dbReference type="Pfam" id="PF00512">
    <property type="entry name" value="HisKA"/>
    <property type="match status" value="1"/>
</dbReference>
<comment type="catalytic activity">
    <reaction evidence="1">
        <text>ATP + protein L-histidine = ADP + protein N-phospho-L-histidine.</text>
        <dbReference type="EC" id="2.7.13.3"/>
    </reaction>
</comment>
<feature type="transmembrane region" description="Helical" evidence="13">
    <location>
        <begin position="34"/>
        <end position="50"/>
    </location>
</feature>
<dbReference type="PANTHER" id="PTHR45569">
    <property type="entry name" value="SENSOR PROTEIN KDPD"/>
    <property type="match status" value="1"/>
</dbReference>
<evidence type="ECO:0000313" key="16">
    <source>
        <dbReference type="Proteomes" id="UP000292958"/>
    </source>
</evidence>
<evidence type="ECO:0000256" key="6">
    <source>
        <dbReference type="ARBA" id="ARBA00022692"/>
    </source>
</evidence>
<feature type="domain" description="Histidine kinase" evidence="14">
    <location>
        <begin position="267"/>
        <end position="481"/>
    </location>
</feature>